<dbReference type="OrthoDB" id="691881at2759"/>
<feature type="region of interest" description="Disordered" evidence="1">
    <location>
        <begin position="86"/>
        <end position="166"/>
    </location>
</feature>
<reference evidence="2" key="1">
    <citation type="submission" date="2020-10" db="EMBL/GenBank/DDBJ databases">
        <authorList>
            <person name="Han B."/>
            <person name="Lu T."/>
            <person name="Zhao Q."/>
            <person name="Huang X."/>
            <person name="Zhao Y."/>
        </authorList>
    </citation>
    <scope>NUCLEOTIDE SEQUENCE</scope>
</reference>
<evidence type="ECO:0000313" key="2">
    <source>
        <dbReference type="EMBL" id="CAD6255526.1"/>
    </source>
</evidence>
<sequence length="166" mass="17387">MSAAPEEFLAQGAYLAAPEPFSPSIFLDLPPMPRPDGDDPTSDDPASDDDLVLPFISRMLMEEDIDDKFFYQFSAQQPYAQILSDATAASSSDSAAVTSSGAGGRSTLSSSSSAPASADPTGPTTQSSSPSCCASLRTRTWGWGSMTSPPMRSTPSSCRDKTPRSS</sequence>
<accession>A0A811QH93</accession>
<gene>
    <name evidence="2" type="ORF">NCGR_LOCUS39068</name>
</gene>
<organism evidence="2 3">
    <name type="scientific">Miscanthus lutarioriparius</name>
    <dbReference type="NCBI Taxonomy" id="422564"/>
    <lineage>
        <taxon>Eukaryota</taxon>
        <taxon>Viridiplantae</taxon>
        <taxon>Streptophyta</taxon>
        <taxon>Embryophyta</taxon>
        <taxon>Tracheophyta</taxon>
        <taxon>Spermatophyta</taxon>
        <taxon>Magnoliopsida</taxon>
        <taxon>Liliopsida</taxon>
        <taxon>Poales</taxon>
        <taxon>Poaceae</taxon>
        <taxon>PACMAD clade</taxon>
        <taxon>Panicoideae</taxon>
        <taxon>Andropogonodae</taxon>
        <taxon>Andropogoneae</taxon>
        <taxon>Saccharinae</taxon>
        <taxon>Miscanthus</taxon>
    </lineage>
</organism>
<comment type="caution">
    <text evidence="2">The sequence shown here is derived from an EMBL/GenBank/DDBJ whole genome shotgun (WGS) entry which is preliminary data.</text>
</comment>
<evidence type="ECO:0000313" key="3">
    <source>
        <dbReference type="Proteomes" id="UP000604825"/>
    </source>
</evidence>
<feature type="compositionally biased region" description="Acidic residues" evidence="1">
    <location>
        <begin position="38"/>
        <end position="50"/>
    </location>
</feature>
<feature type="region of interest" description="Disordered" evidence="1">
    <location>
        <begin position="25"/>
        <end position="50"/>
    </location>
</feature>
<keyword evidence="3" id="KW-1185">Reference proteome</keyword>
<feature type="compositionally biased region" description="Low complexity" evidence="1">
    <location>
        <begin position="86"/>
        <end position="131"/>
    </location>
</feature>
<dbReference type="AlphaFoldDB" id="A0A811QH93"/>
<proteinExistence type="predicted"/>
<name>A0A811QH93_9POAL</name>
<protein>
    <submittedName>
        <fullName evidence="2">Uncharacterized protein</fullName>
    </submittedName>
</protein>
<feature type="compositionally biased region" description="Low complexity" evidence="1">
    <location>
        <begin position="145"/>
        <end position="157"/>
    </location>
</feature>
<evidence type="ECO:0000256" key="1">
    <source>
        <dbReference type="SAM" id="MobiDB-lite"/>
    </source>
</evidence>
<dbReference type="EMBL" id="CAJGYO010000010">
    <property type="protein sequence ID" value="CAD6255526.1"/>
    <property type="molecule type" value="Genomic_DNA"/>
</dbReference>
<dbReference type="Proteomes" id="UP000604825">
    <property type="component" value="Unassembled WGS sequence"/>
</dbReference>